<reference evidence="2" key="1">
    <citation type="journal article" date="2019" name="Int. J. Syst. Evol. Microbiol.">
        <title>The Global Catalogue of Microorganisms (GCM) 10K type strain sequencing project: providing services to taxonomists for standard genome sequencing and annotation.</title>
        <authorList>
            <consortium name="The Broad Institute Genomics Platform"/>
            <consortium name="The Broad Institute Genome Sequencing Center for Infectious Disease"/>
            <person name="Wu L."/>
            <person name="Ma J."/>
        </authorList>
    </citation>
    <scope>NUCLEOTIDE SEQUENCE [LARGE SCALE GENOMIC DNA]</scope>
    <source>
        <strain evidence="2">KCTC 12861</strain>
    </source>
</reference>
<sequence length="103" mass="11621">MPRKSKHSDATLFIVYAMWLKGHTEATTALAAGLQSKKQVAGIIARSPWKDRAGMGDAARQEQLEELKQIHLDEDAGELRCGGRLKDFEWTIEPLCKDQRKSR</sequence>
<evidence type="ECO:0000313" key="1">
    <source>
        <dbReference type="EMBL" id="GHB33917.1"/>
    </source>
</evidence>
<protein>
    <submittedName>
        <fullName evidence="1">Uncharacterized protein</fullName>
    </submittedName>
</protein>
<comment type="caution">
    <text evidence="1">The sequence shown here is derived from an EMBL/GenBank/DDBJ whole genome shotgun (WGS) entry which is preliminary data.</text>
</comment>
<dbReference type="EMBL" id="BMXE01000004">
    <property type="protein sequence ID" value="GHB33917.1"/>
    <property type="molecule type" value="Genomic_DNA"/>
</dbReference>
<dbReference type="RefSeq" id="WP_189436998.1">
    <property type="nucleotide sequence ID" value="NZ_BMXE01000004.1"/>
</dbReference>
<dbReference type="Proteomes" id="UP000637980">
    <property type="component" value="Unassembled WGS sequence"/>
</dbReference>
<accession>A0ABQ3EEN9</accession>
<name>A0ABQ3EEN9_9HYPH</name>
<gene>
    <name evidence="1" type="ORF">GCM10007094_23550</name>
</gene>
<proteinExistence type="predicted"/>
<evidence type="ECO:0000313" key="2">
    <source>
        <dbReference type="Proteomes" id="UP000637980"/>
    </source>
</evidence>
<organism evidence="1 2">
    <name type="scientific">Pseudovibrio japonicus</name>
    <dbReference type="NCBI Taxonomy" id="366534"/>
    <lineage>
        <taxon>Bacteria</taxon>
        <taxon>Pseudomonadati</taxon>
        <taxon>Pseudomonadota</taxon>
        <taxon>Alphaproteobacteria</taxon>
        <taxon>Hyphomicrobiales</taxon>
        <taxon>Stappiaceae</taxon>
        <taxon>Pseudovibrio</taxon>
    </lineage>
</organism>
<keyword evidence="2" id="KW-1185">Reference proteome</keyword>